<feature type="transmembrane region" description="Helical" evidence="2">
    <location>
        <begin position="604"/>
        <end position="627"/>
    </location>
</feature>
<evidence type="ECO:0000256" key="1">
    <source>
        <dbReference type="SAM" id="MobiDB-lite"/>
    </source>
</evidence>
<evidence type="ECO:0000313" key="5">
    <source>
        <dbReference type="EMBL" id="CAH0389767.1"/>
    </source>
</evidence>
<dbReference type="PANTHER" id="PTHR11161">
    <property type="entry name" value="O-ACYLTRANSFERASE"/>
    <property type="match status" value="1"/>
</dbReference>
<reference evidence="5" key="1">
    <citation type="submission" date="2021-12" db="EMBL/GenBank/DDBJ databases">
        <authorList>
            <person name="King R."/>
        </authorList>
    </citation>
    <scope>NUCLEOTIDE SEQUENCE</scope>
</reference>
<feature type="transmembrane region" description="Helical" evidence="2">
    <location>
        <begin position="461"/>
        <end position="482"/>
    </location>
</feature>
<proteinExistence type="predicted"/>
<feature type="transmembrane region" description="Helical" evidence="2">
    <location>
        <begin position="306"/>
        <end position="327"/>
    </location>
</feature>
<feature type="signal peptide" evidence="3">
    <location>
        <begin position="1"/>
        <end position="19"/>
    </location>
</feature>
<feature type="transmembrane region" description="Helical" evidence="2">
    <location>
        <begin position="677"/>
        <end position="696"/>
    </location>
</feature>
<sequence length="800" mass="89181">MGWLKSVLVLVLIVSAAAAEDATTADDDVVDVDAARRSFDTLKSSTLNDDTGALEAESSVEDSSESEENRSSEIGGGGMEDVTPLAAVPEPPGPKVKKSFIQKLGKTKAAKSPPPPPVIVEEEASVAASEALNGTVTATGLQWLMNLYNPFLWNDALFAQRGVSGECRRDLKTYLAALWEGSVWAAKMTDASGRYNSQFFFGNDFWLGSHSLCNELQNTRTNKIVPPFKAEFHVAKLLVKMPDQLTPAVRLISLGVCLPQTCTPSDIKNLVEPRDTGKKSPHSMKILNVRPVPGPYRILDDPTFQLMAFVMIVLIALMVIGSIYETVLERRMASIRREKLAVRSNNNVDYELKTPPMGKMGMNDDTACLKMSGSDLSSCSKPSTSFLGEVILSFSVITNGRKILNAGPPPPDSLNCVHGLRFLSLAWVIMVHTYLQVFAIAENKTLRTVTERNFMFQTISNATFSVDTFFFISGLLVTYLYFKASNKESDTSNRRPSQDGFKAGTSKFFTLLSYRYVRLTPAYMFVLGMAELSMRWLKNKSVFEPLRRDEVNCDLYWWRNALYINSLYPMKDMCMLWSWYMANDTQFYILGIIILLLSARYGKFSAISIAFFLLLSWFVTILISINVQYIAKIEDPFGNFDELYDKPWTRLGPYLVGMFAGWYLFRTKCKVRMNCTTIFLGWVLSLLTLASLVYGLHIFHLGVTGSAFYVSVGHSAWGAALAWIVIACCTGNGGCVNSLLSFRLLQPLSRLTYCAYLVHPVIMVLTSFQMDGPLHLHNGLVLILYFGNVVASFLLSFFIP</sequence>
<feature type="transmembrane region" description="Helical" evidence="2">
    <location>
        <begin position="577"/>
        <end position="597"/>
    </location>
</feature>
<feature type="chain" id="PRO_5040305988" description="Nose resistant-to-fluoxetine protein N-terminal domain-containing protein" evidence="3">
    <location>
        <begin position="20"/>
        <end position="800"/>
    </location>
</feature>
<feature type="transmembrane region" description="Helical" evidence="2">
    <location>
        <begin position="780"/>
        <end position="799"/>
    </location>
</feature>
<keyword evidence="2" id="KW-0472">Membrane</keyword>
<dbReference type="EMBL" id="OU963866">
    <property type="protein sequence ID" value="CAH0389767.1"/>
    <property type="molecule type" value="Genomic_DNA"/>
</dbReference>
<keyword evidence="6" id="KW-1185">Reference proteome</keyword>
<dbReference type="KEGG" id="btab:109034877"/>
<dbReference type="InterPro" id="IPR006621">
    <property type="entry name" value="Nose-resist-to-fluoxetine_N"/>
</dbReference>
<accession>A0A9P0AEC2</accession>
<keyword evidence="3" id="KW-0732">Signal</keyword>
<evidence type="ECO:0000313" key="6">
    <source>
        <dbReference type="Proteomes" id="UP001152759"/>
    </source>
</evidence>
<evidence type="ECO:0000256" key="2">
    <source>
        <dbReference type="SAM" id="Phobius"/>
    </source>
</evidence>
<feature type="domain" description="Nose resistant-to-fluoxetine protein N-terminal" evidence="4">
    <location>
        <begin position="164"/>
        <end position="280"/>
    </location>
</feature>
<feature type="transmembrane region" description="Helical" evidence="2">
    <location>
        <begin position="516"/>
        <end position="537"/>
    </location>
</feature>
<dbReference type="InterPro" id="IPR002656">
    <property type="entry name" value="Acyl_transf_3_dom"/>
</dbReference>
<dbReference type="AlphaFoldDB" id="A0A9P0AEC2"/>
<feature type="transmembrane region" description="Helical" evidence="2">
    <location>
        <begin position="647"/>
        <end position="665"/>
    </location>
</feature>
<dbReference type="SMART" id="SM00703">
    <property type="entry name" value="NRF"/>
    <property type="match status" value="1"/>
</dbReference>
<dbReference type="InterPro" id="IPR052728">
    <property type="entry name" value="O2_lipid_transport_reg"/>
</dbReference>
<protein>
    <recommendedName>
        <fullName evidence="4">Nose resistant-to-fluoxetine protein N-terminal domain-containing protein</fullName>
    </recommendedName>
</protein>
<gene>
    <name evidence="5" type="ORF">BEMITA_LOCUS8560</name>
</gene>
<dbReference type="GO" id="GO:0016747">
    <property type="term" value="F:acyltransferase activity, transferring groups other than amino-acyl groups"/>
    <property type="evidence" value="ECO:0007669"/>
    <property type="project" value="InterPro"/>
</dbReference>
<dbReference type="Pfam" id="PF20146">
    <property type="entry name" value="NRF"/>
    <property type="match status" value="1"/>
</dbReference>
<dbReference type="Proteomes" id="UP001152759">
    <property type="component" value="Chromosome 5"/>
</dbReference>
<feature type="transmembrane region" description="Helical" evidence="2">
    <location>
        <begin position="751"/>
        <end position="768"/>
    </location>
</feature>
<dbReference type="Pfam" id="PF01757">
    <property type="entry name" value="Acyl_transf_3"/>
    <property type="match status" value="1"/>
</dbReference>
<name>A0A9P0AEC2_BEMTA</name>
<feature type="region of interest" description="Disordered" evidence="1">
    <location>
        <begin position="44"/>
        <end position="97"/>
    </location>
</feature>
<keyword evidence="2" id="KW-1133">Transmembrane helix</keyword>
<evidence type="ECO:0000256" key="3">
    <source>
        <dbReference type="SAM" id="SignalP"/>
    </source>
</evidence>
<keyword evidence="2" id="KW-0812">Transmembrane</keyword>
<dbReference type="PANTHER" id="PTHR11161:SF69">
    <property type="entry name" value="NOSE RESISTANT TO FLUOXETINE PROTEIN 6-LIKE PROTEIN"/>
    <property type="match status" value="1"/>
</dbReference>
<feature type="transmembrane region" description="Helical" evidence="2">
    <location>
        <begin position="422"/>
        <end position="441"/>
    </location>
</feature>
<evidence type="ECO:0000259" key="4">
    <source>
        <dbReference type="SMART" id="SM00703"/>
    </source>
</evidence>
<feature type="transmembrane region" description="Helical" evidence="2">
    <location>
        <begin position="716"/>
        <end position="739"/>
    </location>
</feature>
<organism evidence="5 6">
    <name type="scientific">Bemisia tabaci</name>
    <name type="common">Sweetpotato whitefly</name>
    <name type="synonym">Aleurodes tabaci</name>
    <dbReference type="NCBI Taxonomy" id="7038"/>
    <lineage>
        <taxon>Eukaryota</taxon>
        <taxon>Metazoa</taxon>
        <taxon>Ecdysozoa</taxon>
        <taxon>Arthropoda</taxon>
        <taxon>Hexapoda</taxon>
        <taxon>Insecta</taxon>
        <taxon>Pterygota</taxon>
        <taxon>Neoptera</taxon>
        <taxon>Paraneoptera</taxon>
        <taxon>Hemiptera</taxon>
        <taxon>Sternorrhyncha</taxon>
        <taxon>Aleyrodoidea</taxon>
        <taxon>Aleyrodidae</taxon>
        <taxon>Aleyrodinae</taxon>
        <taxon>Bemisia</taxon>
    </lineage>
</organism>